<feature type="domain" description="DUF4605" evidence="3">
    <location>
        <begin position="67"/>
        <end position="114"/>
    </location>
</feature>
<feature type="compositionally biased region" description="Acidic residues" evidence="1">
    <location>
        <begin position="1"/>
        <end position="12"/>
    </location>
</feature>
<feature type="non-terminal residue" evidence="4">
    <location>
        <position position="1"/>
    </location>
</feature>
<reference evidence="4" key="1">
    <citation type="submission" date="2023-10" db="EMBL/GenBank/DDBJ databases">
        <title>Genome assembly of Pristionchus species.</title>
        <authorList>
            <person name="Yoshida K."/>
            <person name="Sommer R.J."/>
        </authorList>
    </citation>
    <scope>NUCLEOTIDE SEQUENCE</scope>
    <source>
        <strain evidence="4">RS0144</strain>
    </source>
</reference>
<evidence type="ECO:0000313" key="4">
    <source>
        <dbReference type="EMBL" id="GMS90053.1"/>
    </source>
</evidence>
<keyword evidence="2" id="KW-0812">Transmembrane</keyword>
<accession>A0AAV5T7C5</accession>
<comment type="caution">
    <text evidence="4">The sequence shown here is derived from an EMBL/GenBank/DDBJ whole genome shotgun (WGS) entry which is preliminary data.</text>
</comment>
<dbReference type="EMBL" id="BTSX01000003">
    <property type="protein sequence ID" value="GMS90053.1"/>
    <property type="molecule type" value="Genomic_DNA"/>
</dbReference>
<dbReference type="InterPro" id="IPR027953">
    <property type="entry name" value="DUF4605"/>
</dbReference>
<evidence type="ECO:0000313" key="5">
    <source>
        <dbReference type="Proteomes" id="UP001432027"/>
    </source>
</evidence>
<evidence type="ECO:0000256" key="1">
    <source>
        <dbReference type="SAM" id="MobiDB-lite"/>
    </source>
</evidence>
<gene>
    <name evidence="4" type="ORF">PENTCL1PPCAC_12228</name>
</gene>
<feature type="region of interest" description="Disordered" evidence="1">
    <location>
        <begin position="1"/>
        <end position="27"/>
    </location>
</feature>
<evidence type="ECO:0000256" key="2">
    <source>
        <dbReference type="SAM" id="Phobius"/>
    </source>
</evidence>
<protein>
    <recommendedName>
        <fullName evidence="3">DUF4605 domain-containing protein</fullName>
    </recommendedName>
</protein>
<dbReference type="Pfam" id="PF15378">
    <property type="entry name" value="DUF4605"/>
    <property type="match status" value="1"/>
</dbReference>
<evidence type="ECO:0000259" key="3">
    <source>
        <dbReference type="Pfam" id="PF15378"/>
    </source>
</evidence>
<proteinExistence type="predicted"/>
<keyword evidence="5" id="KW-1185">Reference proteome</keyword>
<dbReference type="AlphaFoldDB" id="A0AAV5T7C5"/>
<name>A0AAV5T7C5_9BILA</name>
<keyword evidence="2" id="KW-0472">Membrane</keyword>
<keyword evidence="2" id="KW-1133">Transmembrane helix</keyword>
<sequence>ALDDALVDDDDYSLGKSRTPESSQGLYPSLVSEVEEDESHVEEYLQRSVDELPEPETDDLPLWHIANERLREKGVPRIVMGGVIFEPGTLLLALVSLLCYGFFGLSLVIFTVLFQTPVGPNDQVPDADLVPSGPMAPIRRRYQGSTTPSGAKDYPWFMPRTVTAHYT</sequence>
<organism evidence="4 5">
    <name type="scientific">Pristionchus entomophagus</name>
    <dbReference type="NCBI Taxonomy" id="358040"/>
    <lineage>
        <taxon>Eukaryota</taxon>
        <taxon>Metazoa</taxon>
        <taxon>Ecdysozoa</taxon>
        <taxon>Nematoda</taxon>
        <taxon>Chromadorea</taxon>
        <taxon>Rhabditida</taxon>
        <taxon>Rhabditina</taxon>
        <taxon>Diplogasteromorpha</taxon>
        <taxon>Diplogasteroidea</taxon>
        <taxon>Neodiplogasteridae</taxon>
        <taxon>Pristionchus</taxon>
    </lineage>
</organism>
<feature type="transmembrane region" description="Helical" evidence="2">
    <location>
        <begin position="90"/>
        <end position="114"/>
    </location>
</feature>
<dbReference type="Proteomes" id="UP001432027">
    <property type="component" value="Unassembled WGS sequence"/>
</dbReference>